<reference evidence="2 3" key="1">
    <citation type="submission" date="2024-04" db="EMBL/GenBank/DDBJ databases">
        <authorList>
            <person name="Fracassetti M."/>
        </authorList>
    </citation>
    <scope>NUCLEOTIDE SEQUENCE [LARGE SCALE GENOMIC DNA]</scope>
</reference>
<sequence length="195" mass="21424">MRAALSDGRSRSGGEEKLMVLEEKAPTSKPKEEPTLVALAEASLVADVDEEETKELEDEKETEMPIKEESSLLPENVNQQQEKDQSTGLLCSWGDVSWGASNSILPWVGFIRGQEQEGVLGSYAVHFLCIWHSYTPGQVLNVGDGNLDDKQVMCQIGVFDSTVNGGMLAGDVGARSLVRALGRNWRKRKHEQGHN</sequence>
<proteinExistence type="predicted"/>
<dbReference type="EMBL" id="OZ034817">
    <property type="protein sequence ID" value="CAL1383114.1"/>
    <property type="molecule type" value="Genomic_DNA"/>
</dbReference>
<organism evidence="2 3">
    <name type="scientific">Linum trigynum</name>
    <dbReference type="NCBI Taxonomy" id="586398"/>
    <lineage>
        <taxon>Eukaryota</taxon>
        <taxon>Viridiplantae</taxon>
        <taxon>Streptophyta</taxon>
        <taxon>Embryophyta</taxon>
        <taxon>Tracheophyta</taxon>
        <taxon>Spermatophyta</taxon>
        <taxon>Magnoliopsida</taxon>
        <taxon>eudicotyledons</taxon>
        <taxon>Gunneridae</taxon>
        <taxon>Pentapetalae</taxon>
        <taxon>rosids</taxon>
        <taxon>fabids</taxon>
        <taxon>Malpighiales</taxon>
        <taxon>Linaceae</taxon>
        <taxon>Linum</taxon>
    </lineage>
</organism>
<name>A0AAV2EBG7_9ROSI</name>
<feature type="compositionally biased region" description="Basic and acidic residues" evidence="1">
    <location>
        <begin position="8"/>
        <end position="34"/>
    </location>
</feature>
<evidence type="ECO:0000256" key="1">
    <source>
        <dbReference type="SAM" id="MobiDB-lite"/>
    </source>
</evidence>
<keyword evidence="3" id="KW-1185">Reference proteome</keyword>
<feature type="region of interest" description="Disordered" evidence="1">
    <location>
        <begin position="47"/>
        <end position="76"/>
    </location>
</feature>
<protein>
    <submittedName>
        <fullName evidence="2">Uncharacterized protein</fullName>
    </submittedName>
</protein>
<evidence type="ECO:0000313" key="2">
    <source>
        <dbReference type="EMBL" id="CAL1383114.1"/>
    </source>
</evidence>
<gene>
    <name evidence="2" type="ORF">LTRI10_LOCUS24404</name>
</gene>
<feature type="region of interest" description="Disordered" evidence="1">
    <location>
        <begin position="1"/>
        <end position="34"/>
    </location>
</feature>
<feature type="compositionally biased region" description="Acidic residues" evidence="1">
    <location>
        <begin position="47"/>
        <end position="61"/>
    </location>
</feature>
<dbReference type="Proteomes" id="UP001497516">
    <property type="component" value="Chromosome 4"/>
</dbReference>
<accession>A0AAV2EBG7</accession>
<dbReference type="AlphaFoldDB" id="A0AAV2EBG7"/>
<evidence type="ECO:0000313" key="3">
    <source>
        <dbReference type="Proteomes" id="UP001497516"/>
    </source>
</evidence>